<sequence length="262" mass="29584">MTTTTAQLDNFTRITPVLIVKNGAEHITHTLEALREFKQVVVYDNGSTDETIVLASRFPNVQLVQGSFLGFGHTKNAAAAAAPTDWIFSLDVDERPTPELLRTLASLPLDNPNWVGVVLRLNKFCGKIIRTNGWGNDWLTRIYNRQQHAFTPSMVHEKVALQSQSRAERLRGGLEHEAITNVGQMLNKTQHYSELYAMSDKAKLYPFPIIILKTVFGFIRSYLVKLGFLSGSRGFILAAGEALGVFYKYTKVYQHRRFHKSL</sequence>
<proteinExistence type="inferred from homology"/>
<reference evidence="3" key="2">
    <citation type="submission" date="2021-04" db="EMBL/GenBank/DDBJ databases">
        <authorList>
            <person name="Gilroy R."/>
        </authorList>
    </citation>
    <scope>NUCLEOTIDE SEQUENCE</scope>
    <source>
        <strain evidence="3">9264</strain>
    </source>
</reference>
<dbReference type="PANTHER" id="PTHR43630">
    <property type="entry name" value="POLY-BETA-1,6-N-ACETYL-D-GLUCOSAMINE SYNTHASE"/>
    <property type="match status" value="1"/>
</dbReference>
<accession>A0A9D2ZPN7</accession>
<dbReference type="SUPFAM" id="SSF53448">
    <property type="entry name" value="Nucleotide-diphospho-sugar transferases"/>
    <property type="match status" value="1"/>
</dbReference>
<comment type="similarity">
    <text evidence="1">Belongs to the glycosyltransferase 2 family. WaaE/KdtX subfamily.</text>
</comment>
<dbReference type="CDD" id="cd02511">
    <property type="entry name" value="Beta4Glucosyltransferase"/>
    <property type="match status" value="1"/>
</dbReference>
<dbReference type="Proteomes" id="UP000823889">
    <property type="component" value="Unassembled WGS sequence"/>
</dbReference>
<evidence type="ECO:0000313" key="3">
    <source>
        <dbReference type="EMBL" id="HJD45149.1"/>
    </source>
</evidence>
<evidence type="ECO:0000259" key="2">
    <source>
        <dbReference type="Pfam" id="PF00535"/>
    </source>
</evidence>
<dbReference type="PANTHER" id="PTHR43630:SF2">
    <property type="entry name" value="GLYCOSYLTRANSFERASE"/>
    <property type="match status" value="1"/>
</dbReference>
<dbReference type="EMBL" id="DWUQ01000189">
    <property type="protein sequence ID" value="HJD45149.1"/>
    <property type="molecule type" value="Genomic_DNA"/>
</dbReference>
<organism evidence="3 4">
    <name type="scientific">Candidatus Paenalcaligenes intestinipullorum</name>
    <dbReference type="NCBI Taxonomy" id="2838718"/>
    <lineage>
        <taxon>Bacteria</taxon>
        <taxon>Pseudomonadati</taxon>
        <taxon>Pseudomonadota</taxon>
        <taxon>Betaproteobacteria</taxon>
        <taxon>Burkholderiales</taxon>
        <taxon>Alcaligenaceae</taxon>
        <taxon>Paenalcaligenes</taxon>
    </lineage>
</organism>
<dbReference type="AlphaFoldDB" id="A0A9D2ZPN7"/>
<feature type="domain" description="Glycosyltransferase 2-like" evidence="2">
    <location>
        <begin position="18"/>
        <end position="113"/>
    </location>
</feature>
<comment type="caution">
    <text evidence="3">The sequence shown here is derived from an EMBL/GenBank/DDBJ whole genome shotgun (WGS) entry which is preliminary data.</text>
</comment>
<dbReference type="InterPro" id="IPR029044">
    <property type="entry name" value="Nucleotide-diphossugar_trans"/>
</dbReference>
<name>A0A9D2ZPN7_9BURK</name>
<evidence type="ECO:0000256" key="1">
    <source>
        <dbReference type="ARBA" id="ARBA00038494"/>
    </source>
</evidence>
<protein>
    <submittedName>
        <fullName evidence="3">Glycosyltransferase family 2 protein</fullName>
    </submittedName>
</protein>
<dbReference type="Pfam" id="PF00535">
    <property type="entry name" value="Glycos_transf_2"/>
    <property type="match status" value="1"/>
</dbReference>
<dbReference type="Gene3D" id="3.90.550.10">
    <property type="entry name" value="Spore Coat Polysaccharide Biosynthesis Protein SpsA, Chain A"/>
    <property type="match status" value="1"/>
</dbReference>
<evidence type="ECO:0000313" key="4">
    <source>
        <dbReference type="Proteomes" id="UP000823889"/>
    </source>
</evidence>
<reference evidence="3" key="1">
    <citation type="journal article" date="2021" name="PeerJ">
        <title>Extensive microbial diversity within the chicken gut microbiome revealed by metagenomics and culture.</title>
        <authorList>
            <person name="Gilroy R."/>
            <person name="Ravi A."/>
            <person name="Getino M."/>
            <person name="Pursley I."/>
            <person name="Horton D.L."/>
            <person name="Alikhan N.F."/>
            <person name="Baker D."/>
            <person name="Gharbi K."/>
            <person name="Hall N."/>
            <person name="Watson M."/>
            <person name="Adriaenssens E.M."/>
            <person name="Foster-Nyarko E."/>
            <person name="Jarju S."/>
            <person name="Secka A."/>
            <person name="Antonio M."/>
            <person name="Oren A."/>
            <person name="Chaudhuri R.R."/>
            <person name="La Ragione R."/>
            <person name="Hildebrand F."/>
            <person name="Pallen M.J."/>
        </authorList>
    </citation>
    <scope>NUCLEOTIDE SEQUENCE</scope>
    <source>
        <strain evidence="3">9264</strain>
    </source>
</reference>
<dbReference type="InterPro" id="IPR001173">
    <property type="entry name" value="Glyco_trans_2-like"/>
</dbReference>
<gene>
    <name evidence="3" type="ORF">H9906_09025</name>
</gene>